<evidence type="ECO:0000313" key="4">
    <source>
        <dbReference type="Proteomes" id="UP000006727"/>
    </source>
</evidence>
<dbReference type="EnsemblPlants" id="Pp3c10_3910V3.4">
    <property type="protein sequence ID" value="Pp3c10_3910V3.4"/>
    <property type="gene ID" value="Pp3c10_3910"/>
</dbReference>
<accession>A9S6B0</accession>
<dbReference type="AlphaFoldDB" id="A9S6B0"/>
<dbReference type="OrthoDB" id="436688at2759"/>
<dbReference type="EnsemblPlants" id="Pp3c10_3910V3.1">
    <property type="protein sequence ID" value="Pp3c10_3910V3.1"/>
    <property type="gene ID" value="Pp3c10_3910"/>
</dbReference>
<reference evidence="3" key="3">
    <citation type="submission" date="2020-12" db="UniProtKB">
        <authorList>
            <consortium name="EnsemblPlants"/>
        </authorList>
    </citation>
    <scope>IDENTIFICATION</scope>
</reference>
<dbReference type="FunCoup" id="A9S6B0">
    <property type="interactions" value="817"/>
</dbReference>
<dbReference type="Gramene" id="Pp3c10_3910V3.4">
    <property type="protein sequence ID" value="Pp3c10_3910V3.4"/>
    <property type="gene ID" value="Pp3c10_3910"/>
</dbReference>
<dbReference type="HOGENOM" id="CLU_098515_1_0_1"/>
<dbReference type="PANTHER" id="PTHR35513">
    <property type="entry name" value="OS02G0158600 PROTEIN"/>
    <property type="match status" value="1"/>
</dbReference>
<name>A9S6B0_PHYPA</name>
<dbReference type="eggNOG" id="ENOG502RXKH">
    <property type="taxonomic scope" value="Eukaryota"/>
</dbReference>
<dbReference type="EnsemblPlants" id="Pp3c10_3910V3.2">
    <property type="protein sequence ID" value="Pp3c10_3910V3.2"/>
    <property type="gene ID" value="Pp3c10_3910"/>
</dbReference>
<dbReference type="Gramene" id="Pp3c10_3910V3.3">
    <property type="protein sequence ID" value="Pp3c10_3910V3.3"/>
    <property type="gene ID" value="Pp3c10_3910"/>
</dbReference>
<keyword evidence="4" id="KW-1185">Reference proteome</keyword>
<dbReference type="EnsemblPlants" id="Pp3c10_3910V3.8">
    <property type="protein sequence ID" value="Pp3c10_3910V3.8"/>
    <property type="gene ID" value="Pp3c10_3910"/>
</dbReference>
<proteinExistence type="predicted"/>
<dbReference type="EnsemblPlants" id="Pp3c10_3910V3.7">
    <property type="protein sequence ID" value="Pp3c10_3910V3.7"/>
    <property type="gene ID" value="Pp3c10_3910"/>
</dbReference>
<dbReference type="RefSeq" id="XP_024385761.1">
    <property type="nucleotide sequence ID" value="XM_024529993.2"/>
</dbReference>
<dbReference type="Gramene" id="Pp3c10_3910V3.1">
    <property type="protein sequence ID" value="Pp3c10_3910V3.1"/>
    <property type="gene ID" value="Pp3c10_3910"/>
</dbReference>
<evidence type="ECO:0000259" key="1">
    <source>
        <dbReference type="Pfam" id="PF25017"/>
    </source>
</evidence>
<dbReference type="GeneID" id="112287213"/>
<dbReference type="PaxDb" id="3218-PP1S51_207V6.3"/>
<sequence length="173" mass="18398">MDSLGAGVGEFRAENHSEDIASILTAARRNLNEGNPVAALHAVVAALRSMGGEEAVTLALRRAREVYENGTRTNEATDEITVLFAQCAISTLPLSIPDVSEPMSVETGLQGGTTDNSHNGVRTSILAETGREQVVYDASVDGSSFLCQQCGGVVSNGRRDEHFAYWCSVALRN</sequence>
<dbReference type="EMBL" id="ABEU02000010">
    <property type="protein sequence ID" value="PNR46271.1"/>
    <property type="molecule type" value="Genomic_DNA"/>
</dbReference>
<dbReference type="PANTHER" id="PTHR35513:SF1">
    <property type="entry name" value="OS02G0158600 PROTEIN"/>
    <property type="match status" value="1"/>
</dbReference>
<feature type="domain" description="C2HC zinc finger plants" evidence="1">
    <location>
        <begin position="123"/>
        <end position="168"/>
    </location>
</feature>
<evidence type="ECO:0000313" key="2">
    <source>
        <dbReference type="EMBL" id="PNR46271.1"/>
    </source>
</evidence>
<dbReference type="EnsemblPlants" id="Pp3c10_3910V3.3">
    <property type="protein sequence ID" value="Pp3c10_3910V3.3"/>
    <property type="gene ID" value="Pp3c10_3910"/>
</dbReference>
<reference evidence="2 4" key="2">
    <citation type="journal article" date="2018" name="Plant J.">
        <title>The Physcomitrella patens chromosome-scale assembly reveals moss genome structure and evolution.</title>
        <authorList>
            <person name="Lang D."/>
            <person name="Ullrich K.K."/>
            <person name="Murat F."/>
            <person name="Fuchs J."/>
            <person name="Jenkins J."/>
            <person name="Haas F.B."/>
            <person name="Piednoel M."/>
            <person name="Gundlach H."/>
            <person name="Van Bel M."/>
            <person name="Meyberg R."/>
            <person name="Vives C."/>
            <person name="Morata J."/>
            <person name="Symeonidi A."/>
            <person name="Hiss M."/>
            <person name="Muchero W."/>
            <person name="Kamisugi Y."/>
            <person name="Saleh O."/>
            <person name="Blanc G."/>
            <person name="Decker E.L."/>
            <person name="van Gessel N."/>
            <person name="Grimwood J."/>
            <person name="Hayes R.D."/>
            <person name="Graham S.W."/>
            <person name="Gunter L.E."/>
            <person name="McDaniel S.F."/>
            <person name="Hoernstein S.N.W."/>
            <person name="Larsson A."/>
            <person name="Li F.W."/>
            <person name="Perroud P.F."/>
            <person name="Phillips J."/>
            <person name="Ranjan P."/>
            <person name="Rokshar D.S."/>
            <person name="Rothfels C.J."/>
            <person name="Schneider L."/>
            <person name="Shu S."/>
            <person name="Stevenson D.W."/>
            <person name="Thummler F."/>
            <person name="Tillich M."/>
            <person name="Villarreal Aguilar J.C."/>
            <person name="Widiez T."/>
            <person name="Wong G.K."/>
            <person name="Wymore A."/>
            <person name="Zhang Y."/>
            <person name="Zimmer A.D."/>
            <person name="Quatrano R.S."/>
            <person name="Mayer K.F.X."/>
            <person name="Goodstein D."/>
            <person name="Casacuberta J.M."/>
            <person name="Vandepoele K."/>
            <person name="Reski R."/>
            <person name="Cuming A.C."/>
            <person name="Tuskan G.A."/>
            <person name="Maumus F."/>
            <person name="Salse J."/>
            <person name="Schmutz J."/>
            <person name="Rensing S.A."/>
        </authorList>
    </citation>
    <scope>NUCLEOTIDE SEQUENCE [LARGE SCALE GENOMIC DNA]</scope>
    <source>
        <strain evidence="3 4">cv. Gransden 2004</strain>
    </source>
</reference>
<dbReference type="Gramene" id="Pp3c10_3910V3.7">
    <property type="protein sequence ID" value="Pp3c10_3910V3.7"/>
    <property type="gene ID" value="Pp3c10_3910"/>
</dbReference>
<dbReference type="Gramene" id="Pp3c10_3910V3.6">
    <property type="protein sequence ID" value="Pp3c10_3910V3.6"/>
    <property type="gene ID" value="Pp3c10_3910"/>
</dbReference>
<dbReference type="RefSeq" id="XP_024385762.1">
    <property type="nucleotide sequence ID" value="XM_024529994.2"/>
</dbReference>
<dbReference type="EnsemblPlants" id="Pp3c10_3910V3.6">
    <property type="protein sequence ID" value="Pp3c10_3910V3.6"/>
    <property type="gene ID" value="Pp3c10_3910"/>
</dbReference>
<gene>
    <name evidence="3" type="primary">LOC112287213</name>
    <name evidence="2" type="ORF">PHYPA_013390</name>
</gene>
<dbReference type="Gramene" id="Pp3c10_3910V3.8">
    <property type="protein sequence ID" value="Pp3c10_3910V3.8"/>
    <property type="gene ID" value="Pp3c10_3910"/>
</dbReference>
<dbReference type="InterPro" id="IPR056971">
    <property type="entry name" value="Znf-C2HC_3"/>
</dbReference>
<reference evidence="2 4" key="1">
    <citation type="journal article" date="2008" name="Science">
        <title>The Physcomitrella genome reveals evolutionary insights into the conquest of land by plants.</title>
        <authorList>
            <person name="Rensing S."/>
            <person name="Lang D."/>
            <person name="Zimmer A."/>
            <person name="Terry A."/>
            <person name="Salamov A."/>
            <person name="Shapiro H."/>
            <person name="Nishiyama T."/>
            <person name="Perroud P.-F."/>
            <person name="Lindquist E."/>
            <person name="Kamisugi Y."/>
            <person name="Tanahashi T."/>
            <person name="Sakakibara K."/>
            <person name="Fujita T."/>
            <person name="Oishi K."/>
            <person name="Shin-I T."/>
            <person name="Kuroki Y."/>
            <person name="Toyoda A."/>
            <person name="Suzuki Y."/>
            <person name="Hashimoto A."/>
            <person name="Yamaguchi K."/>
            <person name="Sugano A."/>
            <person name="Kohara Y."/>
            <person name="Fujiyama A."/>
            <person name="Anterola A."/>
            <person name="Aoki S."/>
            <person name="Ashton N."/>
            <person name="Barbazuk W.B."/>
            <person name="Barker E."/>
            <person name="Bennetzen J."/>
            <person name="Bezanilla M."/>
            <person name="Blankenship R."/>
            <person name="Cho S.H."/>
            <person name="Dutcher S."/>
            <person name="Estelle M."/>
            <person name="Fawcett J.A."/>
            <person name="Gundlach H."/>
            <person name="Hanada K."/>
            <person name="Heyl A."/>
            <person name="Hicks K.A."/>
            <person name="Hugh J."/>
            <person name="Lohr M."/>
            <person name="Mayer K."/>
            <person name="Melkozernov A."/>
            <person name="Murata T."/>
            <person name="Nelson D."/>
            <person name="Pils B."/>
            <person name="Prigge M."/>
            <person name="Reiss B."/>
            <person name="Renner T."/>
            <person name="Rombauts S."/>
            <person name="Rushton P."/>
            <person name="Sanderfoot A."/>
            <person name="Schween G."/>
            <person name="Shiu S.-H."/>
            <person name="Stueber K."/>
            <person name="Theodoulou F.L."/>
            <person name="Tu H."/>
            <person name="Van de Peer Y."/>
            <person name="Verrier P.J."/>
            <person name="Waters E."/>
            <person name="Wood A."/>
            <person name="Yang L."/>
            <person name="Cove D."/>
            <person name="Cuming A."/>
            <person name="Hasebe M."/>
            <person name="Lucas S."/>
            <person name="Mishler D.B."/>
            <person name="Reski R."/>
            <person name="Grigoriev I."/>
            <person name="Quatrano R.S."/>
            <person name="Boore J.L."/>
        </authorList>
    </citation>
    <scope>NUCLEOTIDE SEQUENCE [LARGE SCALE GENOMIC DNA]</scope>
    <source>
        <strain evidence="3 4">cv. Gransden 2004</strain>
    </source>
</reference>
<dbReference type="RefSeq" id="XP_024385763.1">
    <property type="nucleotide sequence ID" value="XM_024529995.2"/>
</dbReference>
<dbReference type="OMA" id="QAVIMAM"/>
<protein>
    <recommendedName>
        <fullName evidence="1">C2HC zinc finger plants domain-containing protein</fullName>
    </recommendedName>
</protein>
<dbReference type="Proteomes" id="UP000006727">
    <property type="component" value="Chromosome 10"/>
</dbReference>
<dbReference type="KEGG" id="ppp:112287213"/>
<organism evidence="2">
    <name type="scientific">Physcomitrium patens</name>
    <name type="common">Spreading-leaved earth moss</name>
    <name type="synonym">Physcomitrella patens</name>
    <dbReference type="NCBI Taxonomy" id="3218"/>
    <lineage>
        <taxon>Eukaryota</taxon>
        <taxon>Viridiplantae</taxon>
        <taxon>Streptophyta</taxon>
        <taxon>Embryophyta</taxon>
        <taxon>Bryophyta</taxon>
        <taxon>Bryophytina</taxon>
        <taxon>Bryopsida</taxon>
        <taxon>Funariidae</taxon>
        <taxon>Funariales</taxon>
        <taxon>Funariaceae</taxon>
        <taxon>Physcomitrium</taxon>
    </lineage>
</organism>
<dbReference type="Pfam" id="PF25017">
    <property type="entry name" value="zf-C2HC_3"/>
    <property type="match status" value="1"/>
</dbReference>
<dbReference type="RefSeq" id="XP_024385764.1">
    <property type="nucleotide sequence ID" value="XM_024529996.2"/>
</dbReference>
<evidence type="ECO:0000313" key="3">
    <source>
        <dbReference type="EnsemblPlants" id="Pp3c10_3910V3.1"/>
    </source>
</evidence>
<dbReference type="Gramene" id="Pp3c10_3910V3.2">
    <property type="protein sequence ID" value="Pp3c10_3910V3.2"/>
    <property type="gene ID" value="Pp3c10_3910"/>
</dbReference>